<dbReference type="CDD" id="cd00082">
    <property type="entry name" value="HisKA"/>
    <property type="match status" value="1"/>
</dbReference>
<evidence type="ECO:0000256" key="2">
    <source>
        <dbReference type="ARBA" id="ARBA00004651"/>
    </source>
</evidence>
<dbReference type="FunFam" id="3.30.565.10:FF:000010">
    <property type="entry name" value="Sensor histidine kinase RcsC"/>
    <property type="match status" value="1"/>
</dbReference>
<dbReference type="InterPro" id="IPR003661">
    <property type="entry name" value="HisK_dim/P_dom"/>
</dbReference>
<feature type="domain" description="PAC" evidence="18">
    <location>
        <begin position="639"/>
        <end position="691"/>
    </location>
</feature>
<dbReference type="InterPro" id="IPR001789">
    <property type="entry name" value="Sig_transdc_resp-reg_receiver"/>
</dbReference>
<dbReference type="OrthoDB" id="6192248at2"/>
<feature type="domain" description="Response regulatory" evidence="16">
    <location>
        <begin position="1076"/>
        <end position="1196"/>
    </location>
</feature>
<organism evidence="19 20">
    <name type="scientific">Leptospira ognonensis</name>
    <dbReference type="NCBI Taxonomy" id="2484945"/>
    <lineage>
        <taxon>Bacteria</taxon>
        <taxon>Pseudomonadati</taxon>
        <taxon>Spirochaetota</taxon>
        <taxon>Spirochaetia</taxon>
        <taxon>Leptospirales</taxon>
        <taxon>Leptospiraceae</taxon>
        <taxon>Leptospira</taxon>
    </lineage>
</organism>
<dbReference type="Gene3D" id="3.40.50.2300">
    <property type="match status" value="2"/>
</dbReference>
<dbReference type="PANTHER" id="PTHR45339:SF1">
    <property type="entry name" value="HYBRID SIGNAL TRANSDUCTION HISTIDINE KINASE J"/>
    <property type="match status" value="1"/>
</dbReference>
<dbReference type="Pfam" id="PF00512">
    <property type="entry name" value="HisKA"/>
    <property type="match status" value="1"/>
</dbReference>
<reference evidence="19" key="1">
    <citation type="journal article" date="2019" name="PLoS Negl. Trop. Dis.">
        <title>Revisiting the worldwide diversity of Leptospira species in the environment.</title>
        <authorList>
            <person name="Vincent A.T."/>
            <person name="Schiettekatte O."/>
            <person name="Bourhy P."/>
            <person name="Veyrier F.J."/>
            <person name="Picardeau M."/>
        </authorList>
    </citation>
    <scope>NUCLEOTIDE SEQUENCE [LARGE SCALE GENOMIC DNA]</scope>
    <source>
        <strain evidence="19">201702476</strain>
    </source>
</reference>
<dbReference type="InterPro" id="IPR035965">
    <property type="entry name" value="PAS-like_dom_sf"/>
</dbReference>
<feature type="modified residue" description="4-aspartylphosphate" evidence="14">
    <location>
        <position position="1126"/>
    </location>
</feature>
<dbReference type="SUPFAM" id="SSF47384">
    <property type="entry name" value="Homodimeric domain of signal transducing histidine kinase"/>
    <property type="match status" value="1"/>
</dbReference>
<dbReference type="PROSITE" id="PS50110">
    <property type="entry name" value="RESPONSE_REGULATORY"/>
    <property type="match status" value="2"/>
</dbReference>
<comment type="catalytic activity">
    <reaction evidence="1">
        <text>ATP + protein L-histidine = ADP + protein N-phospho-L-histidine.</text>
        <dbReference type="EC" id="2.7.13.3"/>
    </reaction>
</comment>
<dbReference type="SUPFAM" id="SSF52172">
    <property type="entry name" value="CheY-like"/>
    <property type="match status" value="2"/>
</dbReference>
<feature type="domain" description="PAS" evidence="17">
    <location>
        <begin position="171"/>
        <end position="219"/>
    </location>
</feature>
<feature type="domain" description="PAC" evidence="18">
    <location>
        <begin position="510"/>
        <end position="563"/>
    </location>
</feature>
<dbReference type="Gene3D" id="3.30.565.10">
    <property type="entry name" value="Histidine kinase-like ATPase, C-terminal domain"/>
    <property type="match status" value="1"/>
</dbReference>
<dbReference type="PROSITE" id="PS50113">
    <property type="entry name" value="PAC"/>
    <property type="match status" value="4"/>
</dbReference>
<feature type="domain" description="PAS" evidence="17">
    <location>
        <begin position="692"/>
        <end position="764"/>
    </location>
</feature>
<dbReference type="InterPro" id="IPR013655">
    <property type="entry name" value="PAS_fold_3"/>
</dbReference>
<dbReference type="GO" id="GO:0005524">
    <property type="term" value="F:ATP binding"/>
    <property type="evidence" value="ECO:0007669"/>
    <property type="project" value="UniProtKB-KW"/>
</dbReference>
<dbReference type="PROSITE" id="PS50112">
    <property type="entry name" value="PAS"/>
    <property type="match status" value="3"/>
</dbReference>
<keyword evidence="8" id="KW-0547">Nucleotide-binding</keyword>
<keyword evidence="4" id="KW-1003">Cell membrane</keyword>
<dbReference type="InterPro" id="IPR011006">
    <property type="entry name" value="CheY-like_superfamily"/>
</dbReference>
<evidence type="ECO:0000256" key="3">
    <source>
        <dbReference type="ARBA" id="ARBA00012438"/>
    </source>
</evidence>
<keyword evidence="12" id="KW-0902">Two-component regulatory system</keyword>
<keyword evidence="5 14" id="KW-0597">Phosphoprotein</keyword>
<dbReference type="GO" id="GO:0005886">
    <property type="term" value="C:plasma membrane"/>
    <property type="evidence" value="ECO:0007669"/>
    <property type="project" value="UniProtKB-SubCell"/>
</dbReference>
<evidence type="ECO:0000256" key="4">
    <source>
        <dbReference type="ARBA" id="ARBA00022475"/>
    </source>
</evidence>
<evidence type="ECO:0000256" key="7">
    <source>
        <dbReference type="ARBA" id="ARBA00022692"/>
    </source>
</evidence>
<evidence type="ECO:0000256" key="8">
    <source>
        <dbReference type="ARBA" id="ARBA00022741"/>
    </source>
</evidence>
<evidence type="ECO:0000256" key="10">
    <source>
        <dbReference type="ARBA" id="ARBA00022840"/>
    </source>
</evidence>
<dbReference type="SMART" id="SM00086">
    <property type="entry name" value="PAC"/>
    <property type="match status" value="5"/>
</dbReference>
<gene>
    <name evidence="19" type="ORF">EHQ58_06445</name>
</gene>
<evidence type="ECO:0000259" key="16">
    <source>
        <dbReference type="PROSITE" id="PS50110"/>
    </source>
</evidence>
<dbReference type="SUPFAM" id="SSF55874">
    <property type="entry name" value="ATPase domain of HSP90 chaperone/DNA topoisomerase II/histidine kinase"/>
    <property type="match status" value="1"/>
</dbReference>
<dbReference type="Pfam" id="PF00072">
    <property type="entry name" value="Response_reg"/>
    <property type="match status" value="1"/>
</dbReference>
<evidence type="ECO:0000256" key="13">
    <source>
        <dbReference type="ARBA" id="ARBA00023136"/>
    </source>
</evidence>
<evidence type="ECO:0000259" key="17">
    <source>
        <dbReference type="PROSITE" id="PS50112"/>
    </source>
</evidence>
<evidence type="ECO:0000256" key="9">
    <source>
        <dbReference type="ARBA" id="ARBA00022777"/>
    </source>
</evidence>
<evidence type="ECO:0000256" key="11">
    <source>
        <dbReference type="ARBA" id="ARBA00022989"/>
    </source>
</evidence>
<dbReference type="CDD" id="cd17546">
    <property type="entry name" value="REC_hyHK_CKI1_RcsC-like"/>
    <property type="match status" value="1"/>
</dbReference>
<accession>A0A4R9K3X8</accession>
<evidence type="ECO:0000256" key="1">
    <source>
        <dbReference type="ARBA" id="ARBA00000085"/>
    </source>
</evidence>
<feature type="domain" description="PAC" evidence="18">
    <location>
        <begin position="768"/>
        <end position="821"/>
    </location>
</feature>
<dbReference type="InterPro" id="IPR001610">
    <property type="entry name" value="PAC"/>
</dbReference>
<dbReference type="Pfam" id="PF08447">
    <property type="entry name" value="PAS_3"/>
    <property type="match status" value="3"/>
</dbReference>
<protein>
    <recommendedName>
        <fullName evidence="3">histidine kinase</fullName>
        <ecNumber evidence="3">2.7.13.3</ecNumber>
    </recommendedName>
</protein>
<keyword evidence="13" id="KW-0472">Membrane</keyword>
<keyword evidence="10" id="KW-0067">ATP-binding</keyword>
<dbReference type="Pfam" id="PF01590">
    <property type="entry name" value="GAF"/>
    <property type="match status" value="1"/>
</dbReference>
<evidence type="ECO:0000256" key="12">
    <source>
        <dbReference type="ARBA" id="ARBA00023012"/>
    </source>
</evidence>
<comment type="subcellular location">
    <subcellularLocation>
        <location evidence="2">Cell membrane</location>
        <topology evidence="2">Multi-pass membrane protein</topology>
    </subcellularLocation>
</comment>
<feature type="domain" description="Response regulatory" evidence="16">
    <location>
        <begin position="1219"/>
        <end position="1337"/>
    </location>
</feature>
<dbReference type="Gene3D" id="3.30.450.40">
    <property type="match status" value="1"/>
</dbReference>
<evidence type="ECO:0000256" key="14">
    <source>
        <dbReference type="PROSITE-ProRule" id="PRU00169"/>
    </source>
</evidence>
<evidence type="ECO:0000313" key="20">
    <source>
        <dbReference type="Proteomes" id="UP000297693"/>
    </source>
</evidence>
<dbReference type="FunFam" id="1.10.287.130:FF:000003">
    <property type="entry name" value="Histidine kinase"/>
    <property type="match status" value="1"/>
</dbReference>
<dbReference type="EMBL" id="RQGD01000022">
    <property type="protein sequence ID" value="TGL60136.1"/>
    <property type="molecule type" value="Genomic_DNA"/>
</dbReference>
<dbReference type="Pfam" id="PF02518">
    <property type="entry name" value="HATPase_c"/>
    <property type="match status" value="1"/>
</dbReference>
<dbReference type="InterPro" id="IPR000014">
    <property type="entry name" value="PAS"/>
</dbReference>
<keyword evidence="9" id="KW-0418">Kinase</keyword>
<feature type="domain" description="Histidine kinase" evidence="15">
    <location>
        <begin position="839"/>
        <end position="1061"/>
    </location>
</feature>
<evidence type="ECO:0000259" key="15">
    <source>
        <dbReference type="PROSITE" id="PS50109"/>
    </source>
</evidence>
<dbReference type="PROSITE" id="PS50109">
    <property type="entry name" value="HIS_KIN"/>
    <property type="match status" value="1"/>
</dbReference>
<dbReference type="InterPro" id="IPR003018">
    <property type="entry name" value="GAF"/>
</dbReference>
<dbReference type="SMART" id="SM00065">
    <property type="entry name" value="GAF"/>
    <property type="match status" value="1"/>
</dbReference>
<keyword evidence="6" id="KW-0808">Transferase</keyword>
<dbReference type="SMART" id="SM00387">
    <property type="entry name" value="HATPase_c"/>
    <property type="match status" value="1"/>
</dbReference>
<dbReference type="InterPro" id="IPR003594">
    <property type="entry name" value="HATPase_dom"/>
</dbReference>
<dbReference type="Gene3D" id="1.10.287.130">
    <property type="match status" value="1"/>
</dbReference>
<name>A0A4R9K3X8_9LEPT</name>
<dbReference type="SMART" id="SM00388">
    <property type="entry name" value="HisKA"/>
    <property type="match status" value="1"/>
</dbReference>
<keyword evidence="20" id="KW-1185">Reference proteome</keyword>
<dbReference type="Proteomes" id="UP000297693">
    <property type="component" value="Unassembled WGS sequence"/>
</dbReference>
<comment type="caution">
    <text evidence="19">The sequence shown here is derived from an EMBL/GenBank/DDBJ whole genome shotgun (WGS) entry which is preliminary data.</text>
</comment>
<feature type="domain" description="PAC" evidence="18">
    <location>
        <begin position="379"/>
        <end position="433"/>
    </location>
</feature>
<dbReference type="NCBIfam" id="TIGR00229">
    <property type="entry name" value="sensory_box"/>
    <property type="match status" value="4"/>
</dbReference>
<keyword evidence="11" id="KW-1133">Transmembrane helix</keyword>
<evidence type="ECO:0000256" key="6">
    <source>
        <dbReference type="ARBA" id="ARBA00022679"/>
    </source>
</evidence>
<dbReference type="RefSeq" id="WP_135623063.1">
    <property type="nucleotide sequence ID" value="NZ_RQGD01000022.1"/>
</dbReference>
<dbReference type="SMART" id="SM00091">
    <property type="entry name" value="PAS"/>
    <property type="match status" value="4"/>
</dbReference>
<feature type="domain" description="PAS" evidence="17">
    <location>
        <begin position="307"/>
        <end position="352"/>
    </location>
</feature>
<dbReference type="InterPro" id="IPR036890">
    <property type="entry name" value="HATPase_C_sf"/>
</dbReference>
<evidence type="ECO:0000259" key="18">
    <source>
        <dbReference type="PROSITE" id="PS50113"/>
    </source>
</evidence>
<sequence>MERNAPIPQNEKERLQALESYHIMDTLSEEEYDAITRLASRICGTPIALISLLDENRQWFKSKEGLETAETSRDISFCQHAILDEIPFVVPNALEDPVFAKNPLVTGNLAIRFYAGVPLTDPDGFRLGTLCVIDQKSRVLTEDQLDSLRLLADQVISLLVLRKSKLELEGQKARLEAVFSGLQEGLVEQDITGKIIQCNQSAEEILGLTYEQMIGKRSIDPSWKSIHEDGSDFPGETHPAMETLRTGKSYSNVIMGVYKPDNQLTWISINSVPLFSALDRKITGVTCTFKEITDEKQVRDGIAKIKEHDFISKIISKTTDSIVITNTHGEIIWVNRAFEKITEYTFHEVVGKKPGALLQGEKTNQATVSLIRQACQERKEIEVKLLNYTKSKKEYWTTINISPIYDDNGKLEYFIAINRDVTEQLRKEEEKRISGKRWEFAIENSGDGLWDWDIRSSKVFHSDRWLLMLGYENLDFGAEFNDWKSLIHPEDVDQVFRELQSHLDGVKNTYSVTHRIKCKDGTYKWVLDRGKVVERSDDGIPLRMIGTIHDLTESREYEKNRLENEKKLNAAQRISKIGSWYFNLQNFDLNWSLEHYRIFELVETPKEELYNAYRSKIHPEDLIELDRVVNLAIEKGTGFEFQHRIICKDGSIKTILGIGEVELDANGKSIAVSGTAQDITEKVKFDLLTRQKENAWKVTMETVGVGFWDWDIVSDEVIYSDSFNRMLGYEPKEIKSDLDAFRRIVHPDDLANIFVDIKKEINGEVEMYSNEHRARKKDGSLIYILAKGKVIERSAEGKALRMVGTYTDLSKQKENEIAITIEKEKAERASKAKSQFLANMSHEIRTPLNGVIGFTDLLKSTKLDDTQVIYTDTLKQSARLLLEVINDILDFSKIEAGKLDLEIRKTNLGELSSSAIDVVTFQAQSKKLELLLNISPDLPTFIFVDPVRLRQILVNLLSNAIKFTFGGEVTLKVEMISKNGASAHFRFSVQDTGIGIEKENFTKIFEAFSQEDNSTSRKFGGTGLGLTISNKLLELMGNSSLQVSSILGEGSVFSFDLELKIEESNQERVLNVQNKRALVLDFSPTTREILKNLLEFHGVETHTFSSLSDMIRQIESGESIDMIFIDKLISEHEATSTLERILGAKNSKINVENIILITKSIDDDSIFDPLKKLGIKQRLLKPITDFKLMTILSQFSRQNIEKEREPNKLIKTKIYEKWKVLIVDDNQTNLLLARTLIRKILVNAEIFDAADGRIAFEMNQSIMPDIIFMDIQMPNMNGYEAATAIRGSSFHNDVYIVALTANHTIEEREICKHFGMDDYLSKPIVPMELENKFLEFTRKRKLSLSKI</sequence>
<dbReference type="GO" id="GO:0000155">
    <property type="term" value="F:phosphorelay sensor kinase activity"/>
    <property type="evidence" value="ECO:0007669"/>
    <property type="project" value="InterPro"/>
</dbReference>
<dbReference type="PANTHER" id="PTHR45339">
    <property type="entry name" value="HYBRID SIGNAL TRANSDUCTION HISTIDINE KINASE J"/>
    <property type="match status" value="1"/>
</dbReference>
<dbReference type="SUPFAM" id="SSF55781">
    <property type="entry name" value="GAF domain-like"/>
    <property type="match status" value="1"/>
</dbReference>
<dbReference type="CDD" id="cd16922">
    <property type="entry name" value="HATPase_EvgS-ArcB-TorS-like"/>
    <property type="match status" value="1"/>
</dbReference>
<dbReference type="InterPro" id="IPR005467">
    <property type="entry name" value="His_kinase_dom"/>
</dbReference>
<evidence type="ECO:0000256" key="5">
    <source>
        <dbReference type="ARBA" id="ARBA00022553"/>
    </source>
</evidence>
<proteinExistence type="predicted"/>
<dbReference type="CDD" id="cd00130">
    <property type="entry name" value="PAS"/>
    <property type="match status" value="5"/>
</dbReference>
<dbReference type="Gene3D" id="2.10.70.100">
    <property type="match status" value="1"/>
</dbReference>
<dbReference type="EC" id="2.7.13.3" evidence="3"/>
<dbReference type="SUPFAM" id="SSF55785">
    <property type="entry name" value="PYP-like sensor domain (PAS domain)"/>
    <property type="match status" value="5"/>
</dbReference>
<dbReference type="Pfam" id="PF13426">
    <property type="entry name" value="PAS_9"/>
    <property type="match status" value="2"/>
</dbReference>
<dbReference type="InterPro" id="IPR004358">
    <property type="entry name" value="Sig_transdc_His_kin-like_C"/>
</dbReference>
<keyword evidence="7" id="KW-0812">Transmembrane</keyword>
<dbReference type="InterPro" id="IPR000700">
    <property type="entry name" value="PAS-assoc_C"/>
</dbReference>
<feature type="modified residue" description="4-aspartylphosphate" evidence="14">
    <location>
        <position position="1270"/>
    </location>
</feature>
<evidence type="ECO:0000313" key="19">
    <source>
        <dbReference type="EMBL" id="TGL60136.1"/>
    </source>
</evidence>
<dbReference type="InterPro" id="IPR036097">
    <property type="entry name" value="HisK_dim/P_sf"/>
</dbReference>
<dbReference type="PRINTS" id="PR00344">
    <property type="entry name" value="BCTRLSENSOR"/>
</dbReference>
<dbReference type="Gene3D" id="3.30.450.20">
    <property type="entry name" value="PAS domain"/>
    <property type="match status" value="5"/>
</dbReference>
<dbReference type="SMART" id="SM00448">
    <property type="entry name" value="REC"/>
    <property type="match status" value="2"/>
</dbReference>
<dbReference type="InterPro" id="IPR029016">
    <property type="entry name" value="GAF-like_dom_sf"/>
</dbReference>